<reference evidence="4" key="1">
    <citation type="submission" date="2019-06" db="EMBL/GenBank/DDBJ databases">
        <title>Draft genome sequence of the griseofulvin-producing fungus Xylaria cubensis strain G536.</title>
        <authorList>
            <person name="Mead M.E."/>
            <person name="Raja H.A."/>
            <person name="Steenwyk J.L."/>
            <person name="Knowles S.L."/>
            <person name="Oberlies N.H."/>
            <person name="Rokas A."/>
        </authorList>
    </citation>
    <scope>NUCLEOTIDE SEQUENCE [LARGE SCALE GENOMIC DNA]</scope>
    <source>
        <strain evidence="4">G536</strain>
    </source>
</reference>
<gene>
    <name evidence="3" type="ORF">FHL15_003417</name>
</gene>
<dbReference type="Pfam" id="PF00149">
    <property type="entry name" value="Metallophos"/>
    <property type="match status" value="1"/>
</dbReference>
<protein>
    <recommendedName>
        <fullName evidence="2">Calcineurin-like phosphoesterase domain-containing protein</fullName>
    </recommendedName>
</protein>
<evidence type="ECO:0000313" key="4">
    <source>
        <dbReference type="Proteomes" id="UP000319160"/>
    </source>
</evidence>
<organism evidence="3 4">
    <name type="scientific">Xylaria flabelliformis</name>
    <dbReference type="NCBI Taxonomy" id="2512241"/>
    <lineage>
        <taxon>Eukaryota</taxon>
        <taxon>Fungi</taxon>
        <taxon>Dikarya</taxon>
        <taxon>Ascomycota</taxon>
        <taxon>Pezizomycotina</taxon>
        <taxon>Sordariomycetes</taxon>
        <taxon>Xylariomycetidae</taxon>
        <taxon>Xylariales</taxon>
        <taxon>Xylariaceae</taxon>
        <taxon>Xylaria</taxon>
    </lineage>
</organism>
<dbReference type="Proteomes" id="UP000319160">
    <property type="component" value="Unassembled WGS sequence"/>
</dbReference>
<dbReference type="STRING" id="2512241.A0A553I6N9"/>
<feature type="domain" description="Calcineurin-like phosphoesterase" evidence="2">
    <location>
        <begin position="220"/>
        <end position="474"/>
    </location>
</feature>
<keyword evidence="4" id="KW-1185">Reference proteome</keyword>
<dbReference type="EMBL" id="VFLP01000014">
    <property type="protein sequence ID" value="TRX95863.1"/>
    <property type="molecule type" value="Genomic_DNA"/>
</dbReference>
<dbReference type="SUPFAM" id="SSF56300">
    <property type="entry name" value="Metallo-dependent phosphatases"/>
    <property type="match status" value="1"/>
</dbReference>
<dbReference type="GO" id="GO:0004721">
    <property type="term" value="F:phosphoprotein phosphatase activity"/>
    <property type="evidence" value="ECO:0007669"/>
    <property type="project" value="TreeGrafter"/>
</dbReference>
<dbReference type="InterPro" id="IPR029052">
    <property type="entry name" value="Metallo-depent_PP-like"/>
</dbReference>
<dbReference type="PANTHER" id="PTHR32440:SF0">
    <property type="entry name" value="PHOSPHATASE DCR2-RELATED"/>
    <property type="match status" value="1"/>
</dbReference>
<dbReference type="InterPro" id="IPR004843">
    <property type="entry name" value="Calcineurin-like_PHP"/>
</dbReference>
<accession>A0A553I6N9</accession>
<dbReference type="AlphaFoldDB" id="A0A553I6N9"/>
<dbReference type="CDD" id="cd07383">
    <property type="entry name" value="MPP_Dcr2"/>
    <property type="match status" value="1"/>
</dbReference>
<sequence>MIAQVLNLLKTGLVFDEMSLLRKVCSNIAAVTLDTLRGSSTELSTSRDPLTGVHYVITDLSISFSSSTDPISTCSADSLEWHRIEKNLYLDSLNQSAWLQVAQIEERQLTADDLVITDIKISEQCPSTSPDSSWESRPGGIWVLRDNYAGDYDQVVTAVDVLFGTDAVDPRPHWALLHQPFLLDTQPGGPAPRLTVRHGRARQAPDHTQTKLRVKKDGKFKIVQLSDTHMVTGPGECKDAMDAHGQPLPEAPADPLTVNLIGNILDIEKPDLVILTGDQLHHDILDSQSTLFKVVAPLMKRSIPFAAVFGNHDDEGRYALSRAAQMSLLESLPYSLCQPGPEKVDGEGNYYLQVFSEAPSELPLSTLFFLDSHGQISRTLPFLGYEWIKQSQIDWFIETSQTLRKQRENYEGHSRHHLSLTFQHIPVPEYGDRDLTIRGGHRGEPTEGPKYNSSFYSALTKEGIMAMGCGHDHVNDFCALKPPQSQSGTQHDDTQPPQLGPWLCYSGGSGFGGYGMYGEKRYYRRARVWELDTTAGRIMTWKRVEYAKDRVDELLLVENGVVITY</sequence>
<name>A0A553I6N9_9PEZI</name>
<dbReference type="Gene3D" id="3.60.21.10">
    <property type="match status" value="1"/>
</dbReference>
<dbReference type="PANTHER" id="PTHR32440">
    <property type="entry name" value="PHOSPHATASE DCR2-RELATED-RELATED"/>
    <property type="match status" value="1"/>
</dbReference>
<evidence type="ECO:0000256" key="1">
    <source>
        <dbReference type="SAM" id="MobiDB-lite"/>
    </source>
</evidence>
<evidence type="ECO:0000313" key="3">
    <source>
        <dbReference type="EMBL" id="TRX95863.1"/>
    </source>
</evidence>
<proteinExistence type="predicted"/>
<dbReference type="GO" id="GO:0005737">
    <property type="term" value="C:cytoplasm"/>
    <property type="evidence" value="ECO:0007669"/>
    <property type="project" value="TreeGrafter"/>
</dbReference>
<comment type="caution">
    <text evidence="3">The sequence shown here is derived from an EMBL/GenBank/DDBJ whole genome shotgun (WGS) entry which is preliminary data.</text>
</comment>
<dbReference type="OrthoDB" id="783096at2759"/>
<evidence type="ECO:0000259" key="2">
    <source>
        <dbReference type="Pfam" id="PF00149"/>
    </source>
</evidence>
<feature type="region of interest" description="Disordered" evidence="1">
    <location>
        <begin position="480"/>
        <end position="499"/>
    </location>
</feature>